<comment type="caution">
    <text evidence="1">The sequence shown here is derived from an EMBL/GenBank/DDBJ whole genome shotgun (WGS) entry which is preliminary data.</text>
</comment>
<gene>
    <name evidence="1" type="ORF">G6W56_26585</name>
</gene>
<evidence type="ECO:0000313" key="1">
    <source>
        <dbReference type="EMBL" id="NUV77627.1"/>
    </source>
</evidence>
<sequence>MPTVALLATGGTIACTGGPDGRVPTATGRDLLRQAGLSGGATAVPVRDLELGGSFSWDLEKMRLVVEEMRAALAAPVPGTEGARPDGLVVTHGTDTMEETVFLASLLLDDPRPVVLTGAQEPYDSRSPDGPENLRDAFAVAADPLARDRGPLLCFDGMVFAARGVTKIDTLSHRAFGAPGRGPVLRVHDGRVTALAPPGPPRPLPGVDLDTGLPRVDVVALYPGADETLLRAATEAGAAGLVLAAPGTGNTAPRVAREVARLTGAGVPVVVCSRVPCGPAVPLYGGGGGGGVDLVKAGAVFAGELSPWQARLLLSVALAASRLGAARAVFGWLEN</sequence>
<accession>A0ACC7Y6U1</accession>
<organism evidence="1 2">
    <name type="scientific">Streptomyces fungicidicus</name>
    <dbReference type="NCBI Taxonomy" id="68203"/>
    <lineage>
        <taxon>Bacteria</taxon>
        <taxon>Bacillati</taxon>
        <taxon>Actinomycetota</taxon>
        <taxon>Actinomycetes</taxon>
        <taxon>Kitasatosporales</taxon>
        <taxon>Streptomycetaceae</taxon>
        <taxon>Streptomyces</taxon>
    </lineage>
</organism>
<protein>
    <submittedName>
        <fullName evidence="1">Asparaginase</fullName>
    </submittedName>
</protein>
<dbReference type="Proteomes" id="UP000556843">
    <property type="component" value="Unassembled WGS sequence"/>
</dbReference>
<dbReference type="EMBL" id="JAANNW010000030">
    <property type="protein sequence ID" value="NUV77627.1"/>
    <property type="molecule type" value="Genomic_DNA"/>
</dbReference>
<keyword evidence="2" id="KW-1185">Reference proteome</keyword>
<evidence type="ECO:0000313" key="2">
    <source>
        <dbReference type="Proteomes" id="UP000556843"/>
    </source>
</evidence>
<proteinExistence type="predicted"/>
<reference evidence="1" key="1">
    <citation type="submission" date="2020-03" db="EMBL/GenBank/DDBJ databases">
        <title>Complete genome sequence of sixteen Streptomyces strains facilitates identification of candidate genes involved in plant growth-promotion in grain legumes and cereals.</title>
        <authorList>
            <person name="Gopalakrishnan S."/>
            <person name="Thakur V."/>
            <person name="Saxena R."/>
            <person name="Vadlamudi S."/>
            <person name="Purohit S."/>
            <person name="Kumar V."/>
            <person name="Rathore A."/>
            <person name="Chitikineni A."/>
            <person name="Varshney R.K."/>
        </authorList>
    </citation>
    <scope>NUCLEOTIDE SEQUENCE</scope>
    <source>
        <strain evidence="1">CAI-93</strain>
    </source>
</reference>
<name>A0ACC7Y6U1_9ACTN</name>